<dbReference type="EMBL" id="MT144828">
    <property type="protein sequence ID" value="QJI00096.1"/>
    <property type="molecule type" value="Genomic_DNA"/>
</dbReference>
<organism evidence="1">
    <name type="scientific">viral metagenome</name>
    <dbReference type="NCBI Taxonomy" id="1070528"/>
    <lineage>
        <taxon>unclassified sequences</taxon>
        <taxon>metagenomes</taxon>
        <taxon>organismal metagenomes</taxon>
    </lineage>
</organism>
<reference evidence="1" key="1">
    <citation type="submission" date="2020-03" db="EMBL/GenBank/DDBJ databases">
        <title>The deep terrestrial virosphere.</title>
        <authorList>
            <person name="Holmfeldt K."/>
            <person name="Nilsson E."/>
            <person name="Simone D."/>
            <person name="Lopez-Fernandez M."/>
            <person name="Wu X."/>
            <person name="de Brujin I."/>
            <person name="Lundin D."/>
            <person name="Andersson A."/>
            <person name="Bertilsson S."/>
            <person name="Dopson M."/>
        </authorList>
    </citation>
    <scope>NUCLEOTIDE SEQUENCE</scope>
    <source>
        <strain evidence="1">TM448B01828</strain>
    </source>
</reference>
<sequence>MKREEREYAEKEYSETFGIDYGKMDEAMDLARGTESAEEEVCDVCSICDGGFNSEEEGIWKIDDTTKERIFVCPDCWLWRHE</sequence>
<evidence type="ECO:0000313" key="1">
    <source>
        <dbReference type="EMBL" id="QJI00096.1"/>
    </source>
</evidence>
<proteinExistence type="predicted"/>
<gene>
    <name evidence="1" type="ORF">TM448B01828_0001</name>
</gene>
<accession>A0A6M3XV11</accession>
<dbReference type="AlphaFoldDB" id="A0A6M3XV11"/>
<protein>
    <submittedName>
        <fullName evidence="1">Uncharacterized protein</fullName>
    </submittedName>
</protein>
<name>A0A6M3XV11_9ZZZZ</name>